<reference evidence="1" key="1">
    <citation type="submission" date="2020-04" db="EMBL/GenBank/DDBJ databases">
        <authorList>
            <person name="Chiriac C."/>
            <person name="Salcher M."/>
            <person name="Ghai R."/>
            <person name="Kavagutti S V."/>
        </authorList>
    </citation>
    <scope>NUCLEOTIDE SEQUENCE</scope>
</reference>
<protein>
    <recommendedName>
        <fullName evidence="2">High potential iron-sulfur proteins family profile domain-containing protein</fullName>
    </recommendedName>
</protein>
<accession>A0A6J5N6K6</accession>
<proteinExistence type="predicted"/>
<dbReference type="GO" id="GO:0019646">
    <property type="term" value="P:aerobic electron transport chain"/>
    <property type="evidence" value="ECO:0007669"/>
    <property type="project" value="InterPro"/>
</dbReference>
<dbReference type="SUPFAM" id="SSF57652">
    <property type="entry name" value="HIPIP (high potential iron protein)"/>
    <property type="match status" value="1"/>
</dbReference>
<evidence type="ECO:0008006" key="2">
    <source>
        <dbReference type="Google" id="ProtNLM"/>
    </source>
</evidence>
<dbReference type="EMBL" id="LR796615">
    <property type="protein sequence ID" value="CAB4154729.1"/>
    <property type="molecule type" value="Genomic_DNA"/>
</dbReference>
<organism evidence="1">
    <name type="scientific">uncultured Caudovirales phage</name>
    <dbReference type="NCBI Taxonomy" id="2100421"/>
    <lineage>
        <taxon>Viruses</taxon>
        <taxon>Duplodnaviria</taxon>
        <taxon>Heunggongvirae</taxon>
        <taxon>Uroviricota</taxon>
        <taxon>Caudoviricetes</taxon>
        <taxon>Peduoviridae</taxon>
        <taxon>Maltschvirus</taxon>
        <taxon>Maltschvirus maltsch</taxon>
    </lineage>
</organism>
<evidence type="ECO:0000313" key="1">
    <source>
        <dbReference type="EMBL" id="CAB4154729.1"/>
    </source>
</evidence>
<gene>
    <name evidence="1" type="ORF">UFOVP647_24</name>
</gene>
<sequence length="99" mass="10796">MIYLTLEDALMAIAVELKPQQQAQYDFYESQVEIYGQYSQGIGADGSHYGAQSPFTEEGIVCSNCVYYTGGACEIVQGSIAPQGICKFWIIPEAKLTGV</sequence>
<dbReference type="InterPro" id="IPR036369">
    <property type="entry name" value="HIPIP_sf"/>
</dbReference>
<dbReference type="Gene3D" id="4.10.490.10">
    <property type="entry name" value="High potential iron-sulphur protein"/>
    <property type="match status" value="1"/>
</dbReference>
<dbReference type="GO" id="GO:0009055">
    <property type="term" value="F:electron transfer activity"/>
    <property type="evidence" value="ECO:0007669"/>
    <property type="project" value="InterPro"/>
</dbReference>
<name>A0A6J5N6K6_9CAUD</name>